<dbReference type="Proteomes" id="UP001529510">
    <property type="component" value="Unassembled WGS sequence"/>
</dbReference>
<dbReference type="EMBL" id="JAMKFB020000019">
    <property type="protein sequence ID" value="KAL0165837.1"/>
    <property type="molecule type" value="Genomic_DNA"/>
</dbReference>
<dbReference type="AlphaFoldDB" id="A0ABD0NWJ5"/>
<dbReference type="GO" id="GO:0061386">
    <property type="term" value="P:closure of optic fissure"/>
    <property type="evidence" value="ECO:0007669"/>
    <property type="project" value="UniProtKB-UniRule"/>
</dbReference>
<dbReference type="GO" id="GO:0030027">
    <property type="term" value="C:lamellipodium"/>
    <property type="evidence" value="ECO:0007669"/>
    <property type="project" value="UniProtKB-SubCell"/>
</dbReference>
<dbReference type="GO" id="GO:0048484">
    <property type="term" value="P:enteric nervous system development"/>
    <property type="evidence" value="ECO:0007669"/>
    <property type="project" value="UniProtKB-UniRule"/>
</dbReference>
<feature type="compositionally biased region" description="Basic and acidic residues" evidence="2">
    <location>
        <begin position="90"/>
        <end position="106"/>
    </location>
</feature>
<evidence type="ECO:0000313" key="4">
    <source>
        <dbReference type="Proteomes" id="UP001529510"/>
    </source>
</evidence>
<keyword evidence="1" id="KW-0217">Developmental protein</keyword>
<evidence type="ECO:0000313" key="3">
    <source>
        <dbReference type="EMBL" id="KAL0165837.1"/>
    </source>
</evidence>
<feature type="non-terminal residue" evidence="3">
    <location>
        <position position="1"/>
    </location>
</feature>
<comment type="similarity">
    <text evidence="1">Belongs to the phosphatase and actin regulator family.</text>
</comment>
<comment type="subcellular location">
    <subcellularLocation>
        <location evidence="1">Cytoplasm</location>
    </subcellularLocation>
    <subcellularLocation>
        <location evidence="1">Cell projection</location>
        <location evidence="1">Lamellipodium</location>
    </subcellularLocation>
</comment>
<dbReference type="GO" id="GO:2001045">
    <property type="term" value="P:negative regulation of integrin-mediated signaling pathway"/>
    <property type="evidence" value="ECO:0007669"/>
    <property type="project" value="UniProtKB-UniRule"/>
</dbReference>
<dbReference type="Gene3D" id="6.10.140.1750">
    <property type="match status" value="1"/>
</dbReference>
<keyword evidence="1" id="KW-0009">Actin-binding</keyword>
<sequence>PEDDDFDMEEELQKLRPAPRPTQQPDLEPRSRRGLVGDPRVSVIPEDTTHGNSDDEESDSDGSIQYRDDEDDDDEEDVPTSGLASRVKRKDTLALKLERQQEKEQSQDQESITWNNKEQWEAVRNKIGTALT</sequence>
<keyword evidence="1" id="KW-0966">Cell projection</keyword>
<comment type="function">
    <text evidence="1">Regulator of protein phosphatase 1 (PP1) required for neural tube and optic fissure closure, and enteric neural crest cell (ENCCs) migration during development. Acts as an activator of PP1. During neural tube closure, localizes to the ventral neural tube and activates PP1, leading to down-regulate cell proliferation within cranial neural tissue and the neural retina. Also acts as a regulator of migration of enteric neural crest cells (ENCCs) by activating PP1, leading to repression of the integrin signaling through the rho/rock pathway.</text>
</comment>
<dbReference type="GO" id="GO:0007266">
    <property type="term" value="P:Rho protein signal transduction"/>
    <property type="evidence" value="ECO:0007669"/>
    <property type="project" value="UniProtKB-UniRule"/>
</dbReference>
<comment type="caution">
    <text evidence="3">The sequence shown here is derived from an EMBL/GenBank/DDBJ whole genome shotgun (WGS) entry which is preliminary data.</text>
</comment>
<comment type="subunit">
    <text evidence="1">Binds PPP1CA and actin.</text>
</comment>
<dbReference type="GO" id="GO:0030036">
    <property type="term" value="P:actin cytoskeleton organization"/>
    <property type="evidence" value="ECO:0007669"/>
    <property type="project" value="UniProtKB-UniRule"/>
</dbReference>
<accession>A0ABD0NWJ5</accession>
<feature type="region of interest" description="Disordered" evidence="2">
    <location>
        <begin position="1"/>
        <end position="132"/>
    </location>
</feature>
<dbReference type="GO" id="GO:0051726">
    <property type="term" value="P:regulation of cell cycle"/>
    <property type="evidence" value="ECO:0007669"/>
    <property type="project" value="UniProtKB-UniRule"/>
</dbReference>
<dbReference type="PANTHER" id="PTHR12751">
    <property type="entry name" value="PHOSPHATASE AND ACTIN REGULATOR PHACTR"/>
    <property type="match status" value="1"/>
</dbReference>
<evidence type="ECO:0000256" key="2">
    <source>
        <dbReference type="SAM" id="MobiDB-lite"/>
    </source>
</evidence>
<name>A0ABD0NWJ5_CIRMR</name>
<feature type="compositionally biased region" description="Acidic residues" evidence="2">
    <location>
        <begin position="68"/>
        <end position="78"/>
    </location>
</feature>
<organism evidence="3 4">
    <name type="scientific">Cirrhinus mrigala</name>
    <name type="common">Mrigala</name>
    <dbReference type="NCBI Taxonomy" id="683832"/>
    <lineage>
        <taxon>Eukaryota</taxon>
        <taxon>Metazoa</taxon>
        <taxon>Chordata</taxon>
        <taxon>Craniata</taxon>
        <taxon>Vertebrata</taxon>
        <taxon>Euteleostomi</taxon>
        <taxon>Actinopterygii</taxon>
        <taxon>Neopterygii</taxon>
        <taxon>Teleostei</taxon>
        <taxon>Ostariophysi</taxon>
        <taxon>Cypriniformes</taxon>
        <taxon>Cyprinidae</taxon>
        <taxon>Labeoninae</taxon>
        <taxon>Labeonini</taxon>
        <taxon>Cirrhinus</taxon>
    </lineage>
</organism>
<evidence type="ECO:0000256" key="1">
    <source>
        <dbReference type="RuleBase" id="RU367131"/>
    </source>
</evidence>
<feature type="compositionally biased region" description="Acidic residues" evidence="2">
    <location>
        <begin position="1"/>
        <end position="10"/>
    </location>
</feature>
<dbReference type="GO" id="GO:0072542">
    <property type="term" value="F:protein phosphatase activator activity"/>
    <property type="evidence" value="ECO:0007669"/>
    <property type="project" value="UniProtKB-UniRule"/>
</dbReference>
<dbReference type="GO" id="GO:0005737">
    <property type="term" value="C:cytoplasm"/>
    <property type="evidence" value="ECO:0007669"/>
    <property type="project" value="UniProtKB-SubCell"/>
</dbReference>
<reference evidence="3 4" key="1">
    <citation type="submission" date="2024-05" db="EMBL/GenBank/DDBJ databases">
        <title>Genome sequencing and assembly of Indian major carp, Cirrhinus mrigala (Hamilton, 1822).</title>
        <authorList>
            <person name="Mohindra V."/>
            <person name="Chowdhury L.M."/>
            <person name="Lal K."/>
            <person name="Jena J.K."/>
        </authorList>
    </citation>
    <scope>NUCLEOTIDE SEQUENCE [LARGE SCALE GENOMIC DNA]</scope>
    <source>
        <strain evidence="3">CM1030</strain>
        <tissue evidence="3">Blood</tissue>
    </source>
</reference>
<dbReference type="GO" id="GO:0001755">
    <property type="term" value="P:neural crest cell migration"/>
    <property type="evidence" value="ECO:0007669"/>
    <property type="project" value="UniProtKB-UniRule"/>
</dbReference>
<keyword evidence="4" id="KW-1185">Reference proteome</keyword>
<feature type="non-terminal residue" evidence="3">
    <location>
        <position position="132"/>
    </location>
</feature>
<protein>
    <recommendedName>
        <fullName evidence="1">Phosphatase and actin regulator 4</fullName>
    </recommendedName>
</protein>
<dbReference type="PANTHER" id="PTHR12751:SF4">
    <property type="entry name" value="PHOSPHATASE AND ACTIN REGULATOR 4"/>
    <property type="match status" value="1"/>
</dbReference>
<proteinExistence type="inferred from homology"/>
<dbReference type="GO" id="GO:0008157">
    <property type="term" value="F:protein phosphatase 1 binding"/>
    <property type="evidence" value="ECO:0007669"/>
    <property type="project" value="UniProtKB-UniRule"/>
</dbReference>
<keyword evidence="1" id="KW-0524">Neurogenesis</keyword>
<keyword evidence="1" id="KW-0963">Cytoplasm</keyword>
<dbReference type="GO" id="GO:0001843">
    <property type="term" value="P:neural tube closure"/>
    <property type="evidence" value="ECO:0007669"/>
    <property type="project" value="UniProtKB-UniRule"/>
</dbReference>
<gene>
    <name evidence="3" type="ORF">M9458_037681</name>
</gene>
<dbReference type="GO" id="GO:0003779">
    <property type="term" value="F:actin binding"/>
    <property type="evidence" value="ECO:0007669"/>
    <property type="project" value="UniProtKB-UniRule"/>
</dbReference>